<name>A0ACB0M5A2_TRIPR</name>
<reference evidence="1" key="1">
    <citation type="submission" date="2023-10" db="EMBL/GenBank/DDBJ databases">
        <authorList>
            <person name="Rodriguez Cubillos JULIANA M."/>
            <person name="De Vega J."/>
        </authorList>
    </citation>
    <scope>NUCLEOTIDE SEQUENCE</scope>
</reference>
<comment type="caution">
    <text evidence="1">The sequence shown here is derived from an EMBL/GenBank/DDBJ whole genome shotgun (WGS) entry which is preliminary data.</text>
</comment>
<dbReference type="EMBL" id="CASHSV030000716">
    <property type="protein sequence ID" value="CAJ2675624.1"/>
    <property type="molecule type" value="Genomic_DNA"/>
</dbReference>
<gene>
    <name evidence="1" type="ORF">MILVUS5_LOCUS38597</name>
</gene>
<evidence type="ECO:0000313" key="1">
    <source>
        <dbReference type="EMBL" id="CAJ2675624.1"/>
    </source>
</evidence>
<sequence length="377" mass="42911">METVVEVLRMNKGAGETSYAMNSSVQRKLISLTKQAVEKAIKEILCSQRGPIMKMGIADLGCSSGPNTLMVISEIVQTIYATSNTLNRLAPKELMLYLNDLFTNDFNNIFTSLPSFHKKIRQEKENNHSKNNNIRDFGSTCFVSAVPGTFYGRLFPTKSINFFHSSSSLHWLSRVPSGLKDESVRRSNKGKLYISKTTPNSVIEAYSQQFQNDFSCFLESRSLELVDGGRMVLSFMGRESMDPAAPYGCYHWELLAQALMTMVPEGLVEEEKVDSFNAPYYACCYEELKMVIEKEGSFSVDSLETYEIDWDEGIESEKGEGFARLMRAAYESLLEYHFGSRIMDDLFGRYARLLDHHFSKTRAKCFTFNISLVRRQQ</sequence>
<evidence type="ECO:0000313" key="2">
    <source>
        <dbReference type="Proteomes" id="UP001177021"/>
    </source>
</evidence>
<keyword evidence="2" id="KW-1185">Reference proteome</keyword>
<organism evidence="1 2">
    <name type="scientific">Trifolium pratense</name>
    <name type="common">Red clover</name>
    <dbReference type="NCBI Taxonomy" id="57577"/>
    <lineage>
        <taxon>Eukaryota</taxon>
        <taxon>Viridiplantae</taxon>
        <taxon>Streptophyta</taxon>
        <taxon>Embryophyta</taxon>
        <taxon>Tracheophyta</taxon>
        <taxon>Spermatophyta</taxon>
        <taxon>Magnoliopsida</taxon>
        <taxon>eudicotyledons</taxon>
        <taxon>Gunneridae</taxon>
        <taxon>Pentapetalae</taxon>
        <taxon>rosids</taxon>
        <taxon>fabids</taxon>
        <taxon>Fabales</taxon>
        <taxon>Fabaceae</taxon>
        <taxon>Papilionoideae</taxon>
        <taxon>50 kb inversion clade</taxon>
        <taxon>NPAAA clade</taxon>
        <taxon>Hologalegina</taxon>
        <taxon>IRL clade</taxon>
        <taxon>Trifolieae</taxon>
        <taxon>Trifolium</taxon>
    </lineage>
</organism>
<protein>
    <submittedName>
        <fullName evidence="1">Uncharacterized protein</fullName>
    </submittedName>
</protein>
<dbReference type="Proteomes" id="UP001177021">
    <property type="component" value="Unassembled WGS sequence"/>
</dbReference>
<proteinExistence type="predicted"/>
<accession>A0ACB0M5A2</accession>